<dbReference type="STRING" id="871963.Desdi_0764"/>
<dbReference type="Proteomes" id="UP000010797">
    <property type="component" value="Chromosome"/>
</dbReference>
<gene>
    <name evidence="5" type="ordered locus">Desdi_0764</name>
</gene>
<evidence type="ECO:0000256" key="1">
    <source>
        <dbReference type="ARBA" id="ARBA00022723"/>
    </source>
</evidence>
<dbReference type="InterPro" id="IPR014729">
    <property type="entry name" value="Rossmann-like_a/b/a_fold"/>
</dbReference>
<keyword evidence="1" id="KW-0479">Metal-binding</keyword>
<dbReference type="Gene3D" id="3.30.70.20">
    <property type="match status" value="1"/>
</dbReference>
<dbReference type="Pfam" id="PF01507">
    <property type="entry name" value="PAPS_reduct"/>
    <property type="match status" value="1"/>
</dbReference>
<accession>L0F5G9</accession>
<dbReference type="eggNOG" id="COG1145">
    <property type="taxonomic scope" value="Bacteria"/>
</dbReference>
<dbReference type="GO" id="GO:0051536">
    <property type="term" value="F:iron-sulfur cluster binding"/>
    <property type="evidence" value="ECO:0007669"/>
    <property type="project" value="UniProtKB-KW"/>
</dbReference>
<name>L0F5G9_DESDL</name>
<dbReference type="GO" id="GO:0003824">
    <property type="term" value="F:catalytic activity"/>
    <property type="evidence" value="ECO:0007669"/>
    <property type="project" value="InterPro"/>
</dbReference>
<dbReference type="eggNOG" id="COG0175">
    <property type="taxonomic scope" value="Bacteria"/>
</dbReference>
<dbReference type="PANTHER" id="PTHR43196:SF2">
    <property type="entry name" value="PHOSPHOADENOSINE PHOSPHOSULFATE REDUCTASE"/>
    <property type="match status" value="1"/>
</dbReference>
<dbReference type="InterPro" id="IPR017900">
    <property type="entry name" value="4Fe4S_Fe_S_CS"/>
</dbReference>
<dbReference type="PROSITE" id="PS51379">
    <property type="entry name" value="4FE4S_FER_2"/>
    <property type="match status" value="1"/>
</dbReference>
<evidence type="ECO:0000256" key="2">
    <source>
        <dbReference type="ARBA" id="ARBA00023004"/>
    </source>
</evidence>
<proteinExistence type="predicted"/>
<dbReference type="PROSITE" id="PS00198">
    <property type="entry name" value="4FE4S_FER_1"/>
    <property type="match status" value="1"/>
</dbReference>
<dbReference type="EMBL" id="CP003344">
    <property type="protein sequence ID" value="AGA68290.1"/>
    <property type="molecule type" value="Genomic_DNA"/>
</dbReference>
<dbReference type="PANTHER" id="PTHR43196">
    <property type="entry name" value="SULFATE ADENYLYLTRANSFERASE SUBUNIT 2"/>
    <property type="match status" value="1"/>
</dbReference>
<keyword evidence="6" id="KW-1185">Reference proteome</keyword>
<dbReference type="InterPro" id="IPR017896">
    <property type="entry name" value="4Fe4S_Fe-S-bd"/>
</dbReference>
<organism evidence="5 6">
    <name type="scientific">Desulfitobacterium dichloroeliminans (strain LMG P-21439 / DCA1)</name>
    <dbReference type="NCBI Taxonomy" id="871963"/>
    <lineage>
        <taxon>Bacteria</taxon>
        <taxon>Bacillati</taxon>
        <taxon>Bacillota</taxon>
        <taxon>Clostridia</taxon>
        <taxon>Eubacteriales</taxon>
        <taxon>Desulfitobacteriaceae</taxon>
        <taxon>Desulfitobacterium</taxon>
    </lineage>
</organism>
<feature type="domain" description="4Fe-4S ferredoxin-type" evidence="4">
    <location>
        <begin position="458"/>
        <end position="487"/>
    </location>
</feature>
<evidence type="ECO:0000256" key="3">
    <source>
        <dbReference type="ARBA" id="ARBA00023014"/>
    </source>
</evidence>
<dbReference type="Gene3D" id="3.40.50.620">
    <property type="entry name" value="HUPs"/>
    <property type="match status" value="1"/>
</dbReference>
<reference evidence="6" key="1">
    <citation type="submission" date="2012-02" db="EMBL/GenBank/DDBJ databases">
        <title>Complete sequence of Desulfitobacterium dichloroeliminans LMG P-21439.</title>
        <authorList>
            <person name="Lucas S."/>
            <person name="Han J."/>
            <person name="Lapidus A."/>
            <person name="Cheng J.-F."/>
            <person name="Goodwin L."/>
            <person name="Pitluck S."/>
            <person name="Peters L."/>
            <person name="Ovchinnikova G."/>
            <person name="Teshima H."/>
            <person name="Detter J.C."/>
            <person name="Han C."/>
            <person name="Tapia R."/>
            <person name="Land M."/>
            <person name="Hauser L."/>
            <person name="Kyrpides N."/>
            <person name="Ivanova N."/>
            <person name="Pagani I."/>
            <person name="Kruse T."/>
            <person name="de Vos W.M."/>
            <person name="Boon N."/>
            <person name="Smidt H."/>
            <person name="Woyke T."/>
        </authorList>
    </citation>
    <scope>NUCLEOTIDE SEQUENCE [LARGE SCALE GENOMIC DNA]</scope>
    <source>
        <strain evidence="6">LMG P-21439 / DCA1</strain>
    </source>
</reference>
<evidence type="ECO:0000313" key="6">
    <source>
        <dbReference type="Proteomes" id="UP000010797"/>
    </source>
</evidence>
<sequence>MYSYVWDKKTGGYLLTTQIGKFVANEIRPVFAPELSLTGLGRFFEYDRRETRPLLWAQKNVYLKNGEKIAQLNNTQYGKPLNIQVFFEGKLKLEPVDVASMVTANADIMDIVVADAKRRTKELYDADIGRCDIAYIAFSGGKDSVALLDLCHRVLPLSVPVIFSDTDMELPDTYKVWEEIQTRYPEREFICARAGTSALENWRTFAPPSRTIRWCCSVHKSTPALMCLKYKLHKAAVRVMAFVGVRGDESYSRSFYEDAKDGAKNASQLNRMPILDWGAHELWLYILANDLLVNCAYKKGLTRVGCLMCPESSEKYEWFVDKAYPRLLKPYNDIIISTSSKSFKTAEEQIEFIGSLNWQARKNGLILRDTITNPLEVGAGLKTTFQSPHFLKDLFYEWIKTLGMVVKERETDRQRLKLPNTLDDGILFSYYAPYTGGGTVTFEFRSKEEQASLLPVLRSFLRKVSACVVCRSCEAECPVGAMSVKDNKLKISATKCIKCRKCYNSDNNYCWRYKSMFKPETEKNNVMRSIANYENFGLREKGNYLWVSTLVELGDKFFPWHENHPLGKNMVKSAARIWFTQAGLIFANDKKPTILVELFRKFGGASSLGWEYIWLTLANNAILIKWFITSTEIGTTYTIEQLVRMLSESNPTLGKSTIDGGLNALKDMLSKSPLGGEGAVTLPEMKGRTVVSLTRESKDVHPLTLLYGLYLIANKAERGSFTVRELMTADIESTFVSPLVAFGITPDTFKKQCEGLRSKYPDYISTTFTHGNDGLEVFQNRYTIEDIISLALGE</sequence>
<dbReference type="RefSeq" id="WP_015261291.1">
    <property type="nucleotide sequence ID" value="NC_019903.1"/>
</dbReference>
<dbReference type="KEGG" id="ddl:Desdi_0764"/>
<dbReference type="InterPro" id="IPR050128">
    <property type="entry name" value="Sulfate_adenylyltrnsfr_sub2"/>
</dbReference>
<evidence type="ECO:0000259" key="4">
    <source>
        <dbReference type="PROSITE" id="PS51379"/>
    </source>
</evidence>
<dbReference type="GO" id="GO:0046872">
    <property type="term" value="F:metal ion binding"/>
    <property type="evidence" value="ECO:0007669"/>
    <property type="project" value="UniProtKB-KW"/>
</dbReference>
<keyword evidence="2" id="KW-0408">Iron</keyword>
<evidence type="ECO:0000313" key="5">
    <source>
        <dbReference type="EMBL" id="AGA68290.1"/>
    </source>
</evidence>
<dbReference type="OrthoDB" id="9774475at2"/>
<dbReference type="AlphaFoldDB" id="L0F5G9"/>
<dbReference type="SUPFAM" id="SSF52402">
    <property type="entry name" value="Adenine nucleotide alpha hydrolases-like"/>
    <property type="match status" value="1"/>
</dbReference>
<dbReference type="InterPro" id="IPR002500">
    <property type="entry name" value="PAPS_reduct_dom"/>
</dbReference>
<keyword evidence="3" id="KW-0411">Iron-sulfur</keyword>
<protein>
    <submittedName>
        <fullName evidence="5">PAPS reductase/FAD synthetase family protein</fullName>
    </submittedName>
</protein>
<dbReference type="HOGENOM" id="CLU_340877_0_0_9"/>
<dbReference type="SUPFAM" id="SSF54862">
    <property type="entry name" value="4Fe-4S ferredoxins"/>
    <property type="match status" value="1"/>
</dbReference>